<feature type="non-terminal residue" evidence="3">
    <location>
        <position position="784"/>
    </location>
</feature>
<dbReference type="InterPro" id="IPR041588">
    <property type="entry name" value="Integrase_H2C2"/>
</dbReference>
<keyword evidence="3" id="KW-0695">RNA-directed DNA polymerase</keyword>
<accession>A0A699I552</accession>
<dbReference type="AlphaFoldDB" id="A0A699I552"/>
<dbReference type="EMBL" id="BKCJ010238646">
    <property type="protein sequence ID" value="GEZ07907.1"/>
    <property type="molecule type" value="Genomic_DNA"/>
</dbReference>
<dbReference type="GO" id="GO:0003964">
    <property type="term" value="F:RNA-directed DNA polymerase activity"/>
    <property type="evidence" value="ECO:0007669"/>
    <property type="project" value="UniProtKB-KW"/>
</dbReference>
<dbReference type="Pfam" id="PF17921">
    <property type="entry name" value="Integrase_H2C2"/>
    <property type="match status" value="1"/>
</dbReference>
<feature type="domain" description="Integrase zinc-binding" evidence="2">
    <location>
        <begin position="78"/>
        <end position="123"/>
    </location>
</feature>
<evidence type="ECO:0000259" key="2">
    <source>
        <dbReference type="Pfam" id="PF17921"/>
    </source>
</evidence>
<dbReference type="PANTHER" id="PTHR33067:SF9">
    <property type="entry name" value="RNA-DIRECTED DNA POLYMERASE"/>
    <property type="match status" value="1"/>
</dbReference>
<dbReference type="Gene3D" id="2.40.70.10">
    <property type="entry name" value="Acid Proteases"/>
    <property type="match status" value="1"/>
</dbReference>
<dbReference type="Gene3D" id="1.10.340.70">
    <property type="match status" value="1"/>
</dbReference>
<dbReference type="PANTHER" id="PTHR33067">
    <property type="entry name" value="RNA-DIRECTED DNA POLYMERASE-RELATED"/>
    <property type="match status" value="1"/>
</dbReference>
<keyword evidence="3" id="KW-0808">Transferase</keyword>
<reference evidence="3" key="1">
    <citation type="journal article" date="2019" name="Sci. Rep.">
        <title>Draft genome of Tanacetum cinerariifolium, the natural source of mosquito coil.</title>
        <authorList>
            <person name="Yamashiro T."/>
            <person name="Shiraishi A."/>
            <person name="Satake H."/>
            <person name="Nakayama K."/>
        </authorList>
    </citation>
    <scope>NUCLEOTIDE SEQUENCE</scope>
</reference>
<protein>
    <submittedName>
        <fullName evidence="3">Reverse transcriptase domain-containing protein</fullName>
    </submittedName>
</protein>
<name>A0A699I552_TANCI</name>
<keyword evidence="1" id="KW-0175">Coiled coil</keyword>
<organism evidence="3">
    <name type="scientific">Tanacetum cinerariifolium</name>
    <name type="common">Dalmatian daisy</name>
    <name type="synonym">Chrysanthemum cinerariifolium</name>
    <dbReference type="NCBI Taxonomy" id="118510"/>
    <lineage>
        <taxon>Eukaryota</taxon>
        <taxon>Viridiplantae</taxon>
        <taxon>Streptophyta</taxon>
        <taxon>Embryophyta</taxon>
        <taxon>Tracheophyta</taxon>
        <taxon>Spermatophyta</taxon>
        <taxon>Magnoliopsida</taxon>
        <taxon>eudicotyledons</taxon>
        <taxon>Gunneridae</taxon>
        <taxon>Pentapetalae</taxon>
        <taxon>asterids</taxon>
        <taxon>campanulids</taxon>
        <taxon>Asterales</taxon>
        <taxon>Asteraceae</taxon>
        <taxon>Asteroideae</taxon>
        <taxon>Anthemideae</taxon>
        <taxon>Anthemidinae</taxon>
        <taxon>Tanacetum</taxon>
    </lineage>
</organism>
<proteinExistence type="predicted"/>
<evidence type="ECO:0000256" key="1">
    <source>
        <dbReference type="SAM" id="Coils"/>
    </source>
</evidence>
<dbReference type="InterPro" id="IPR021109">
    <property type="entry name" value="Peptidase_aspartic_dom_sf"/>
</dbReference>
<feature type="coiled-coil region" evidence="1">
    <location>
        <begin position="358"/>
        <end position="403"/>
    </location>
</feature>
<sequence length="784" mass="91147">MRQCRWLELLSDYDCKIRYHLGKVNAVTDALSWKERIKPLKEENYITKDLHGMINKLKPHADKSLCLNNKSWIPCFGDLRALIMHDSHKSMYSIHPRLDKMYQDLNKLYWWPNMKAEIATYVQVSYINGYHTSIKAAPFEALYGCKCLSPICWVEVRDSQLTGLEIIHETTKKIIQIKSRIQAACDRQKSYTDQSRILSVKVRWNSRRGLEFTWEREDQMKKVSTSFRQLCTHGRCYVLSFEDKALLTRKGCDTPIEDSLDLFNPDIRLAMLNLGLVGRNIESSSNSEGITAIVNKLENLGRDMKKLKDNVHVIQVGCQNYEGAHLDKDCPLKEKVKTIEEAKYRKRPSLEELMNKHLEESTRRRTKMEEWVKKLQENSKINTRNQAASLKNLETQIEQLTKEFYTKAVNEINSPLLDQCKAVYADEKTSLDNGRHEISIASNKCTQIVQTNDVSPKIMPCQLPPKELNPGNFTLPCTIGSLNFYDMVDLGASVNVIPKSIFKHLKLARLKNTDMLVEMSDMTKRSLIGIVENVLVKIDKFVFLLDFFVMNMFNTRNETMILERPCLATIHVEIDIFNKEISLGIRGDRVTLDMDKKINNFITPIGEIYMINVTSNTPSNTSSRVEETNDVHNRNNSCNQEIGLSRKKPRKLEFDINLPSTQFCKSVKQILEGELKFWPICDPNLKECDGGHEIYEINKEGDHKKWYCYSDDDRKRINEAGLSFLEFLLVKYGENQKKGLIWDERFEEWCINNPNTPTLRYTKEQENLNPRPKDYPFKDWLLLK</sequence>
<dbReference type="CDD" id="cd00303">
    <property type="entry name" value="retropepsin_like"/>
    <property type="match status" value="1"/>
</dbReference>
<evidence type="ECO:0000313" key="3">
    <source>
        <dbReference type="EMBL" id="GEZ07907.1"/>
    </source>
</evidence>
<keyword evidence="3" id="KW-0548">Nucleotidyltransferase</keyword>
<gene>
    <name evidence="3" type="ORF">Tci_479880</name>
</gene>
<comment type="caution">
    <text evidence="3">The sequence shown here is derived from an EMBL/GenBank/DDBJ whole genome shotgun (WGS) entry which is preliminary data.</text>
</comment>